<reference evidence="11 12" key="1">
    <citation type="journal article" date="2024" name="Nat. Commun.">
        <title>Phylogenomics reveals the evolutionary origins of lichenization in chlorophyte algae.</title>
        <authorList>
            <person name="Puginier C."/>
            <person name="Libourel C."/>
            <person name="Otte J."/>
            <person name="Skaloud P."/>
            <person name="Haon M."/>
            <person name="Grisel S."/>
            <person name="Petersen M."/>
            <person name="Berrin J.G."/>
            <person name="Delaux P.M."/>
            <person name="Dal Grande F."/>
            <person name="Keller J."/>
        </authorList>
    </citation>
    <scope>NUCLEOTIDE SEQUENCE [LARGE SCALE GENOMIC DNA]</scope>
    <source>
        <strain evidence="11 12">SAG 2036</strain>
    </source>
</reference>
<dbReference type="InterPro" id="IPR008271">
    <property type="entry name" value="Ser/Thr_kinase_AS"/>
</dbReference>
<feature type="compositionally biased region" description="Low complexity" evidence="7">
    <location>
        <begin position="898"/>
        <end position="924"/>
    </location>
</feature>
<dbReference type="Gene3D" id="1.10.510.10">
    <property type="entry name" value="Transferase(Phosphotransferase) domain 1"/>
    <property type="match status" value="1"/>
</dbReference>
<sequence>MSIGLGASTTVKERPRAASWRWPNGPLLPCLLLLVFAGRAEGQFVNVRGYSRLIFTVAGLQQAINDPNAGLVSLAGDIYLNESTWNEGAASLNRPLLIQGYNVSGAAANRRRIDFGGVTNAITIQANGNLTFQDLIISGTETQNGISLKDYQTLPRMGGLAQWPSIVADVGSVVNFLNVTAYYYEPQATLTCQQYVSKLVFGLPTNVSYNLESSGTVFDLPEKLVAVQNVTNPYTNQTLGSATQESFNTTNICIEDNDVPPPPPGAFSSSSSSSLSGGAVAGIAIGAAVGVAAVAALLAFFLIRRRRRQRAAKTNGADLAKNGDGEALGQQDLSNHSHLPPGSHASGGFSSRNTPPPGMTAALLGTANSGKGPRGSGHSPASSLNEMQSLQSFGAPGSGGPGNERRVNVSQTMDQATIAGLLRHRSSGGLAGVEVGPLLGRGSYGRVYKGRWKGVAVAIKVVDHMTAAGNAVDAARESVLSTSVQHPNVVVTYKICTIHLNDMPTAEDAQQQQQQQQMQPAPSGAISIGSQGKDAVPSAGQLQGQPSVQSVSPTPETRAAARVAMEKSDSAKVSQGKTPGTSPPGTAGDEQPRGVNLNHPSPGNSGPLDAHAKAALDQTPSGGMDAGQGVSVEALMATRPTPVGVVMSASSPKDWDSDEEHDEEYREEKRKQPAITETWMLLEYCDRGNLDSGMRNGRFKVKSTGDPDLVCIYRCLIDIAAGMDYLHSVGVLHGDLKAANVLCKSTGTDPRGFTCKLADFGLSRLLDPTMTHVSTKSYGTISYMPAEVLKDGRLTTAADVYSFALMMWEMYTNTALFEGQTMAQVFYLVCYEQYRPPIPEGMPEEYAELMRQCWSQDFESRPGFSAISPRLQAMYAQLRSNSRGGGAAGGGIPPAPRPSSQSVGQTPFAGATTPAQTTPSQSPGVTPTAQYNAASAPAQTQPTGNNADSPSKAAPASPFGAAAHLPRADSQPS</sequence>
<evidence type="ECO:0000256" key="9">
    <source>
        <dbReference type="SAM" id="SignalP"/>
    </source>
</evidence>
<gene>
    <name evidence="11" type="ORF">WJX73_003974</name>
</gene>
<evidence type="ECO:0000256" key="5">
    <source>
        <dbReference type="ARBA" id="ARBA00022840"/>
    </source>
</evidence>
<feature type="region of interest" description="Disordered" evidence="7">
    <location>
        <begin position="312"/>
        <end position="384"/>
    </location>
</feature>
<dbReference type="PRINTS" id="PR00109">
    <property type="entry name" value="TYRKINASE"/>
</dbReference>
<feature type="compositionally biased region" description="Low complexity" evidence="7">
    <location>
        <begin position="947"/>
        <end position="963"/>
    </location>
</feature>
<keyword evidence="3 6" id="KW-0547">Nucleotide-binding</keyword>
<proteinExistence type="predicted"/>
<dbReference type="InterPro" id="IPR051681">
    <property type="entry name" value="Ser/Thr_Kinases-Pseudokinases"/>
</dbReference>
<comment type="caution">
    <text evidence="11">The sequence shown here is derived from an EMBL/GenBank/DDBJ whole genome shotgun (WGS) entry which is preliminary data.</text>
</comment>
<dbReference type="SMART" id="SM00220">
    <property type="entry name" value="S_TKc"/>
    <property type="match status" value="1"/>
</dbReference>
<dbReference type="PANTHER" id="PTHR44329">
    <property type="entry name" value="SERINE/THREONINE-PROTEIN KINASE TNNI3K-RELATED"/>
    <property type="match status" value="1"/>
</dbReference>
<feature type="region of interest" description="Disordered" evidence="7">
    <location>
        <begin position="882"/>
        <end position="973"/>
    </location>
</feature>
<dbReference type="Proteomes" id="UP001465755">
    <property type="component" value="Unassembled WGS sequence"/>
</dbReference>
<dbReference type="InterPro" id="IPR011009">
    <property type="entry name" value="Kinase-like_dom_sf"/>
</dbReference>
<evidence type="ECO:0000256" key="4">
    <source>
        <dbReference type="ARBA" id="ARBA00022777"/>
    </source>
</evidence>
<feature type="compositionally biased region" description="Polar residues" evidence="7">
    <location>
        <begin position="540"/>
        <end position="555"/>
    </location>
</feature>
<feature type="region of interest" description="Disordered" evidence="7">
    <location>
        <begin position="644"/>
        <end position="671"/>
    </location>
</feature>
<dbReference type="PROSITE" id="PS00108">
    <property type="entry name" value="PROTEIN_KINASE_ST"/>
    <property type="match status" value="1"/>
</dbReference>
<dbReference type="PROSITE" id="PS00107">
    <property type="entry name" value="PROTEIN_KINASE_ATP"/>
    <property type="match status" value="1"/>
</dbReference>
<dbReference type="PROSITE" id="PS50011">
    <property type="entry name" value="PROTEIN_KINASE_DOM"/>
    <property type="match status" value="1"/>
</dbReference>
<keyword evidence="8" id="KW-0472">Membrane</keyword>
<dbReference type="AlphaFoldDB" id="A0AAW1NUC1"/>
<dbReference type="SUPFAM" id="SSF56112">
    <property type="entry name" value="Protein kinase-like (PK-like)"/>
    <property type="match status" value="1"/>
</dbReference>
<feature type="signal peptide" evidence="9">
    <location>
        <begin position="1"/>
        <end position="42"/>
    </location>
</feature>
<name>A0AAW1NUC1_9CHLO</name>
<keyword evidence="8" id="KW-1133">Transmembrane helix</keyword>
<feature type="compositionally biased region" description="Low complexity" evidence="7">
    <location>
        <begin position="510"/>
        <end position="519"/>
    </location>
</feature>
<keyword evidence="9" id="KW-0732">Signal</keyword>
<accession>A0AAW1NUC1</accession>
<evidence type="ECO:0000313" key="12">
    <source>
        <dbReference type="Proteomes" id="UP001465755"/>
    </source>
</evidence>
<feature type="compositionally biased region" description="Polar residues" evidence="7">
    <location>
        <begin position="571"/>
        <end position="584"/>
    </location>
</feature>
<evidence type="ECO:0000256" key="3">
    <source>
        <dbReference type="ARBA" id="ARBA00022741"/>
    </source>
</evidence>
<dbReference type="InterPro" id="IPR001245">
    <property type="entry name" value="Ser-Thr/Tyr_kinase_cat_dom"/>
</dbReference>
<protein>
    <recommendedName>
        <fullName evidence="10">Protein kinase domain-containing protein</fullName>
    </recommendedName>
</protein>
<keyword evidence="5 6" id="KW-0067">ATP-binding</keyword>
<evidence type="ECO:0000313" key="11">
    <source>
        <dbReference type="EMBL" id="KAK9794906.1"/>
    </source>
</evidence>
<evidence type="ECO:0000256" key="2">
    <source>
        <dbReference type="ARBA" id="ARBA00022679"/>
    </source>
</evidence>
<organism evidence="11 12">
    <name type="scientific">Symbiochloris irregularis</name>
    <dbReference type="NCBI Taxonomy" id="706552"/>
    <lineage>
        <taxon>Eukaryota</taxon>
        <taxon>Viridiplantae</taxon>
        <taxon>Chlorophyta</taxon>
        <taxon>core chlorophytes</taxon>
        <taxon>Trebouxiophyceae</taxon>
        <taxon>Trebouxiales</taxon>
        <taxon>Trebouxiaceae</taxon>
        <taxon>Symbiochloris</taxon>
    </lineage>
</organism>
<feature type="compositionally biased region" description="Polar residues" evidence="7">
    <location>
        <begin position="925"/>
        <end position="946"/>
    </location>
</feature>
<dbReference type="GO" id="GO:0005524">
    <property type="term" value="F:ATP binding"/>
    <property type="evidence" value="ECO:0007669"/>
    <property type="project" value="UniProtKB-UniRule"/>
</dbReference>
<dbReference type="PANTHER" id="PTHR44329:SF214">
    <property type="entry name" value="PROTEIN KINASE DOMAIN-CONTAINING PROTEIN"/>
    <property type="match status" value="1"/>
</dbReference>
<feature type="chain" id="PRO_5044024940" description="Protein kinase domain-containing protein" evidence="9">
    <location>
        <begin position="43"/>
        <end position="973"/>
    </location>
</feature>
<evidence type="ECO:0000259" key="10">
    <source>
        <dbReference type="PROSITE" id="PS50011"/>
    </source>
</evidence>
<dbReference type="InterPro" id="IPR017441">
    <property type="entry name" value="Protein_kinase_ATP_BS"/>
</dbReference>
<evidence type="ECO:0000256" key="8">
    <source>
        <dbReference type="SAM" id="Phobius"/>
    </source>
</evidence>
<evidence type="ECO:0000256" key="1">
    <source>
        <dbReference type="ARBA" id="ARBA00022527"/>
    </source>
</evidence>
<keyword evidence="4" id="KW-0418">Kinase</keyword>
<dbReference type="InterPro" id="IPR000719">
    <property type="entry name" value="Prot_kinase_dom"/>
</dbReference>
<dbReference type="EMBL" id="JALJOQ010000134">
    <property type="protein sequence ID" value="KAK9794906.1"/>
    <property type="molecule type" value="Genomic_DNA"/>
</dbReference>
<keyword evidence="2" id="KW-0808">Transferase</keyword>
<keyword evidence="8" id="KW-0812">Transmembrane</keyword>
<feature type="compositionally biased region" description="Gly residues" evidence="7">
    <location>
        <begin position="883"/>
        <end position="892"/>
    </location>
</feature>
<dbReference type="Pfam" id="PF07714">
    <property type="entry name" value="PK_Tyr_Ser-Thr"/>
    <property type="match status" value="2"/>
</dbReference>
<evidence type="ECO:0000256" key="6">
    <source>
        <dbReference type="PROSITE-ProRule" id="PRU10141"/>
    </source>
</evidence>
<feature type="domain" description="Protein kinase" evidence="10">
    <location>
        <begin position="433"/>
        <end position="871"/>
    </location>
</feature>
<keyword evidence="1" id="KW-0723">Serine/threonine-protein kinase</keyword>
<dbReference type="GO" id="GO:0004674">
    <property type="term" value="F:protein serine/threonine kinase activity"/>
    <property type="evidence" value="ECO:0007669"/>
    <property type="project" value="UniProtKB-KW"/>
</dbReference>
<feature type="region of interest" description="Disordered" evidence="7">
    <location>
        <begin position="506"/>
        <end position="611"/>
    </location>
</feature>
<feature type="transmembrane region" description="Helical" evidence="8">
    <location>
        <begin position="279"/>
        <end position="303"/>
    </location>
</feature>
<feature type="binding site" evidence="6">
    <location>
        <position position="460"/>
    </location>
    <ligand>
        <name>ATP</name>
        <dbReference type="ChEBI" id="CHEBI:30616"/>
    </ligand>
</feature>
<keyword evidence="12" id="KW-1185">Reference proteome</keyword>
<evidence type="ECO:0000256" key="7">
    <source>
        <dbReference type="SAM" id="MobiDB-lite"/>
    </source>
</evidence>
<dbReference type="Gene3D" id="3.30.200.20">
    <property type="entry name" value="Phosphorylase Kinase, domain 1"/>
    <property type="match status" value="1"/>
</dbReference>